<dbReference type="Gramene" id="KMS94378">
    <property type="protein sequence ID" value="KMS94378"/>
    <property type="gene ID" value="BVRB_022010"/>
</dbReference>
<dbReference type="EMBL" id="KQ093852">
    <property type="protein sequence ID" value="KMS94378.1"/>
    <property type="molecule type" value="Genomic_DNA"/>
</dbReference>
<feature type="region of interest" description="Disordered" evidence="1">
    <location>
        <begin position="87"/>
        <end position="106"/>
    </location>
</feature>
<feature type="region of interest" description="Disordered" evidence="1">
    <location>
        <begin position="54"/>
        <end position="80"/>
    </location>
</feature>
<reference evidence="3 4" key="1">
    <citation type="journal article" date="2014" name="Nature">
        <title>The genome of the recently domesticated crop plant sugar beet (Beta vulgaris).</title>
        <authorList>
            <person name="Dohm J.C."/>
            <person name="Minoche A.E."/>
            <person name="Holtgrawe D."/>
            <person name="Capella-Gutierrez S."/>
            <person name="Zakrzewski F."/>
            <person name="Tafer H."/>
            <person name="Rupp O."/>
            <person name="Sorensen T.R."/>
            <person name="Stracke R."/>
            <person name="Reinhardt R."/>
            <person name="Goesmann A."/>
            <person name="Kraft T."/>
            <person name="Schulz B."/>
            <person name="Stadler P.F."/>
            <person name="Schmidt T."/>
            <person name="Gabaldon T."/>
            <person name="Lehrach H."/>
            <person name="Weisshaar B."/>
            <person name="Himmelbauer H."/>
        </authorList>
    </citation>
    <scope>NUCLEOTIDE SEQUENCE [LARGE SCALE GENOMIC DNA]</scope>
    <source>
        <tissue evidence="3">Taproot</tissue>
    </source>
</reference>
<accession>A0A0J8B3E0</accession>
<dbReference type="AlphaFoldDB" id="A0A0J8B3E0"/>
<feature type="chain" id="PRO_5005294513" evidence="2">
    <location>
        <begin position="27"/>
        <end position="221"/>
    </location>
</feature>
<evidence type="ECO:0000313" key="3">
    <source>
        <dbReference type="EMBL" id="KMS94378.1"/>
    </source>
</evidence>
<feature type="signal peptide" evidence="2">
    <location>
        <begin position="1"/>
        <end position="26"/>
    </location>
</feature>
<evidence type="ECO:0000256" key="2">
    <source>
        <dbReference type="SAM" id="SignalP"/>
    </source>
</evidence>
<keyword evidence="4" id="KW-1185">Reference proteome</keyword>
<protein>
    <submittedName>
        <fullName evidence="3">Uncharacterized protein</fullName>
    </submittedName>
</protein>
<proteinExistence type="predicted"/>
<sequence>MKVKSALRAVALFLVAASADERLVQAHLQSNNVNGLIVTVADNGNAGPVRISPNDILGPNGKPLSSFTSSKPGQDLSSYQYEWSGNQGQRKEQYYGSDAPDNGNAGQLKLQNRRWKQKNQNANSLNEFAENYQWNGDGSGDDAGLQAVVYRDQFGNIIQQGSVGGSTTSYSKGLQNGFDNSNNSECSSNNQAQAVVGPPMFRDEKGKIIAGATASSYSYGN</sequence>
<dbReference type="Proteomes" id="UP000035740">
    <property type="component" value="Unassembled WGS sequence"/>
</dbReference>
<feature type="compositionally biased region" description="Polar residues" evidence="1">
    <location>
        <begin position="63"/>
        <end position="80"/>
    </location>
</feature>
<evidence type="ECO:0000313" key="4">
    <source>
        <dbReference type="Proteomes" id="UP000035740"/>
    </source>
</evidence>
<keyword evidence="2" id="KW-0732">Signal</keyword>
<name>A0A0J8B3E0_BETVV</name>
<organism evidence="3 4">
    <name type="scientific">Beta vulgaris subsp. vulgaris</name>
    <name type="common">Beet</name>
    <dbReference type="NCBI Taxonomy" id="3555"/>
    <lineage>
        <taxon>Eukaryota</taxon>
        <taxon>Viridiplantae</taxon>
        <taxon>Streptophyta</taxon>
        <taxon>Embryophyta</taxon>
        <taxon>Tracheophyta</taxon>
        <taxon>Spermatophyta</taxon>
        <taxon>Magnoliopsida</taxon>
        <taxon>eudicotyledons</taxon>
        <taxon>Gunneridae</taxon>
        <taxon>Pentapetalae</taxon>
        <taxon>Caryophyllales</taxon>
        <taxon>Chenopodiaceae</taxon>
        <taxon>Betoideae</taxon>
        <taxon>Beta</taxon>
    </lineage>
</organism>
<evidence type="ECO:0000256" key="1">
    <source>
        <dbReference type="SAM" id="MobiDB-lite"/>
    </source>
</evidence>
<gene>
    <name evidence="3" type="ORF">BVRB_022010</name>
</gene>
<feature type="non-terminal residue" evidence="3">
    <location>
        <position position="221"/>
    </location>
</feature>